<dbReference type="GO" id="GO:0003899">
    <property type="term" value="F:DNA-directed RNA polymerase activity"/>
    <property type="evidence" value="ECO:0007669"/>
    <property type="project" value="UniProtKB-UniRule"/>
</dbReference>
<protein>
    <recommendedName>
        <fullName evidence="3 11">DNA-directed RNA polymerase subunit omega</fullName>
        <shortName evidence="11">RNAP omega subunit</shortName>
        <ecNumber evidence="2 11">2.7.7.6</ecNumber>
    </recommendedName>
    <alternativeName>
        <fullName evidence="9 11">RNA polymerase omega subunit</fullName>
    </alternativeName>
    <alternativeName>
        <fullName evidence="8 11">Transcriptase subunit omega</fullName>
    </alternativeName>
</protein>
<dbReference type="SMART" id="SM01409">
    <property type="entry name" value="RNA_pol_Rpb6"/>
    <property type="match status" value="1"/>
</dbReference>
<sequence>MARVTVEDCLDKIPNRFELVLTAAKRARQIEHGAEPLVPMGKEKPTVIALRELGEGKIDRARIDEIEKQITLSRSEITEQEIRAELAQFADESAEPARPATPATSDEA</sequence>
<evidence type="ECO:0000313" key="14">
    <source>
        <dbReference type="Proteomes" id="UP000427716"/>
    </source>
</evidence>
<dbReference type="PANTHER" id="PTHR34476">
    <property type="entry name" value="DNA-DIRECTED RNA POLYMERASE SUBUNIT OMEGA"/>
    <property type="match status" value="1"/>
</dbReference>
<feature type="region of interest" description="Disordered" evidence="12">
    <location>
        <begin position="86"/>
        <end position="108"/>
    </location>
</feature>
<evidence type="ECO:0000256" key="11">
    <source>
        <dbReference type="HAMAP-Rule" id="MF_00366"/>
    </source>
</evidence>
<keyword evidence="7 11" id="KW-0804">Transcription</keyword>
<dbReference type="AlphaFoldDB" id="A0A6I6D0L6"/>
<gene>
    <name evidence="11 13" type="primary">rpoZ</name>
    <name evidence="13" type="ORF">GM160_00135</name>
</gene>
<comment type="catalytic activity">
    <reaction evidence="10 11">
        <text>RNA(n) + a ribonucleoside 5'-triphosphate = RNA(n+1) + diphosphate</text>
        <dbReference type="Rhea" id="RHEA:21248"/>
        <dbReference type="Rhea" id="RHEA-COMP:14527"/>
        <dbReference type="Rhea" id="RHEA-COMP:17342"/>
        <dbReference type="ChEBI" id="CHEBI:33019"/>
        <dbReference type="ChEBI" id="CHEBI:61557"/>
        <dbReference type="ChEBI" id="CHEBI:140395"/>
        <dbReference type="EC" id="2.7.7.6"/>
    </reaction>
</comment>
<dbReference type="Pfam" id="PF01192">
    <property type="entry name" value="RNA_pol_Rpb6"/>
    <property type="match status" value="1"/>
</dbReference>
<dbReference type="GO" id="GO:0006351">
    <property type="term" value="P:DNA-templated transcription"/>
    <property type="evidence" value="ECO:0007669"/>
    <property type="project" value="UniProtKB-UniRule"/>
</dbReference>
<evidence type="ECO:0000256" key="10">
    <source>
        <dbReference type="ARBA" id="ARBA00048552"/>
    </source>
</evidence>
<comment type="subunit">
    <text evidence="11">The RNAP catalytic core consists of 2 alpha, 1 beta, 1 beta' and 1 omega subunit. When a sigma factor is associated with the core the holoenzyme is formed, which can initiate transcription.</text>
</comment>
<evidence type="ECO:0000313" key="13">
    <source>
        <dbReference type="EMBL" id="QGT77413.1"/>
    </source>
</evidence>
<organism evidence="13 14">
    <name type="scientific">Guyparkeria halophila</name>
    <dbReference type="NCBI Taxonomy" id="47960"/>
    <lineage>
        <taxon>Bacteria</taxon>
        <taxon>Pseudomonadati</taxon>
        <taxon>Pseudomonadota</taxon>
        <taxon>Gammaproteobacteria</taxon>
        <taxon>Chromatiales</taxon>
        <taxon>Thioalkalibacteraceae</taxon>
        <taxon>Guyparkeria</taxon>
    </lineage>
</organism>
<evidence type="ECO:0000256" key="3">
    <source>
        <dbReference type="ARBA" id="ARBA00013725"/>
    </source>
</evidence>
<evidence type="ECO:0000256" key="9">
    <source>
        <dbReference type="ARBA" id="ARBA00030998"/>
    </source>
</evidence>
<dbReference type="SUPFAM" id="SSF63562">
    <property type="entry name" value="RPB6/omega subunit-like"/>
    <property type="match status" value="1"/>
</dbReference>
<keyword evidence="14" id="KW-1185">Reference proteome</keyword>
<evidence type="ECO:0000256" key="7">
    <source>
        <dbReference type="ARBA" id="ARBA00023163"/>
    </source>
</evidence>
<evidence type="ECO:0000256" key="8">
    <source>
        <dbReference type="ARBA" id="ARBA00029924"/>
    </source>
</evidence>
<proteinExistence type="inferred from homology"/>
<dbReference type="InterPro" id="IPR006110">
    <property type="entry name" value="Pol_omega/Rpo6/RPB6"/>
</dbReference>
<evidence type="ECO:0000256" key="12">
    <source>
        <dbReference type="SAM" id="MobiDB-lite"/>
    </source>
</evidence>
<evidence type="ECO:0000256" key="6">
    <source>
        <dbReference type="ARBA" id="ARBA00022695"/>
    </source>
</evidence>
<keyword evidence="6 11" id="KW-0548">Nucleotidyltransferase</keyword>
<dbReference type="NCBIfam" id="TIGR00690">
    <property type="entry name" value="rpoZ"/>
    <property type="match status" value="1"/>
</dbReference>
<name>A0A6I6D0L6_9GAMM</name>
<dbReference type="Proteomes" id="UP000427716">
    <property type="component" value="Chromosome"/>
</dbReference>
<keyword evidence="4 11" id="KW-0240">DNA-directed RNA polymerase</keyword>
<evidence type="ECO:0000256" key="5">
    <source>
        <dbReference type="ARBA" id="ARBA00022679"/>
    </source>
</evidence>
<dbReference type="EMBL" id="CP046415">
    <property type="protein sequence ID" value="QGT77413.1"/>
    <property type="molecule type" value="Genomic_DNA"/>
</dbReference>
<evidence type="ECO:0000256" key="1">
    <source>
        <dbReference type="ARBA" id="ARBA00006711"/>
    </source>
</evidence>
<dbReference type="InterPro" id="IPR036161">
    <property type="entry name" value="RPB6/omega-like_sf"/>
</dbReference>
<dbReference type="Gene3D" id="3.90.940.10">
    <property type="match status" value="1"/>
</dbReference>
<accession>A0A6I6D0L6</accession>
<dbReference type="RefSeq" id="WP_136867668.1">
    <property type="nucleotide sequence ID" value="NZ_CP046415.1"/>
</dbReference>
<reference evidence="13 14" key="1">
    <citation type="submission" date="2019-11" db="EMBL/GenBank/DDBJ databases">
        <authorList>
            <person name="Zhang J."/>
            <person name="Sun C."/>
        </authorList>
    </citation>
    <scope>NUCLEOTIDE SEQUENCE [LARGE SCALE GENOMIC DNA]</scope>
    <source>
        <strain evidence="14">sp2</strain>
    </source>
</reference>
<dbReference type="GO" id="GO:0000428">
    <property type="term" value="C:DNA-directed RNA polymerase complex"/>
    <property type="evidence" value="ECO:0007669"/>
    <property type="project" value="UniProtKB-KW"/>
</dbReference>
<keyword evidence="5 11" id="KW-0808">Transferase</keyword>
<comment type="function">
    <text evidence="11">Promotes RNA polymerase assembly. Latches the N- and C-terminal regions of the beta' subunit thereby facilitating its interaction with the beta and alpha subunits.</text>
</comment>
<dbReference type="PANTHER" id="PTHR34476:SF1">
    <property type="entry name" value="DNA-DIRECTED RNA POLYMERASE SUBUNIT OMEGA"/>
    <property type="match status" value="1"/>
</dbReference>
<evidence type="ECO:0000256" key="2">
    <source>
        <dbReference type="ARBA" id="ARBA00012418"/>
    </source>
</evidence>
<dbReference type="HAMAP" id="MF_00366">
    <property type="entry name" value="RNApol_bact_RpoZ"/>
    <property type="match status" value="1"/>
</dbReference>
<dbReference type="GO" id="GO:0003677">
    <property type="term" value="F:DNA binding"/>
    <property type="evidence" value="ECO:0007669"/>
    <property type="project" value="UniProtKB-UniRule"/>
</dbReference>
<dbReference type="EC" id="2.7.7.6" evidence="2 11"/>
<evidence type="ECO:0000256" key="4">
    <source>
        <dbReference type="ARBA" id="ARBA00022478"/>
    </source>
</evidence>
<dbReference type="KEGG" id="ghl:GM160_00135"/>
<dbReference type="InterPro" id="IPR003716">
    <property type="entry name" value="DNA-dir_RNA_pol_omega"/>
</dbReference>
<comment type="similarity">
    <text evidence="1 11">Belongs to the RNA polymerase subunit omega family.</text>
</comment>